<dbReference type="PATRIC" id="fig|1618638.3.peg.678"/>
<organism evidence="1 2">
    <name type="scientific">Candidatus Falkowbacteria bacterium GW2011_GWE1_38_31</name>
    <dbReference type="NCBI Taxonomy" id="1618638"/>
    <lineage>
        <taxon>Bacteria</taxon>
        <taxon>Candidatus Falkowiibacteriota</taxon>
    </lineage>
</organism>
<reference evidence="1 2" key="1">
    <citation type="journal article" date="2015" name="Nature">
        <title>rRNA introns, odd ribosomes, and small enigmatic genomes across a large radiation of phyla.</title>
        <authorList>
            <person name="Brown C.T."/>
            <person name="Hug L.A."/>
            <person name="Thomas B.C."/>
            <person name="Sharon I."/>
            <person name="Castelle C.J."/>
            <person name="Singh A."/>
            <person name="Wilkins M.J."/>
            <person name="Williams K.H."/>
            <person name="Banfield J.F."/>
        </authorList>
    </citation>
    <scope>NUCLEOTIDE SEQUENCE [LARGE SCALE GENOMIC DNA]</scope>
</reference>
<dbReference type="PANTHER" id="PTHR11669:SF8">
    <property type="entry name" value="DNA POLYMERASE III SUBUNIT DELTA"/>
    <property type="match status" value="1"/>
</dbReference>
<comment type="caution">
    <text evidence="1">The sequence shown here is derived from an EMBL/GenBank/DDBJ whole genome shotgun (WGS) entry which is preliminary data.</text>
</comment>
<dbReference type="SUPFAM" id="SSF52540">
    <property type="entry name" value="P-loop containing nucleoside triphosphate hydrolases"/>
    <property type="match status" value="1"/>
</dbReference>
<evidence type="ECO:0000313" key="1">
    <source>
        <dbReference type="EMBL" id="KKQ70371.1"/>
    </source>
</evidence>
<protein>
    <submittedName>
        <fullName evidence="1">Polymerase III, delta prime subunit protein</fullName>
    </submittedName>
</protein>
<dbReference type="EMBL" id="LBUU01000005">
    <property type="protein sequence ID" value="KKQ70371.1"/>
    <property type="molecule type" value="Genomic_DNA"/>
</dbReference>
<dbReference type="Proteomes" id="UP000034022">
    <property type="component" value="Unassembled WGS sequence"/>
</dbReference>
<evidence type="ECO:0000313" key="2">
    <source>
        <dbReference type="Proteomes" id="UP000034022"/>
    </source>
</evidence>
<gene>
    <name evidence="1" type="ORF">US91_C0005G0076</name>
</gene>
<dbReference type="InterPro" id="IPR027417">
    <property type="entry name" value="P-loop_NTPase"/>
</dbReference>
<proteinExistence type="predicted"/>
<dbReference type="Gene3D" id="3.40.50.300">
    <property type="entry name" value="P-loop containing nucleotide triphosphate hydrolases"/>
    <property type="match status" value="1"/>
</dbReference>
<name>A0A0G0MZT4_9BACT</name>
<dbReference type="GO" id="GO:0006261">
    <property type="term" value="P:DNA-templated DNA replication"/>
    <property type="evidence" value="ECO:0007669"/>
    <property type="project" value="TreeGrafter"/>
</dbReference>
<sequence length="354" mass="39690">MSNFTYDWPLVGNQQITEFLEKSIQNNNISGTYIFNGPDNLGKTTLAKSFASALLCSAKESGSGRLPCGQCRSCHQFKQSEIAADKGAVQAEIGEGHGDFHVIKKEKDKKNISVEQIREFIRVLSMSSFLGGYKIGIIKHADSLSVNAANALLKTLEEPRPKVVIILIAEDMESLPATIASRARVLQFRSVPTDTIYEYLINEHKASRSQAKDLSRLALGRPALAVKFFENKDTYTFYQEQVNVFLDFKNQTIGERFLSIESLLGKKTTGQEAVRIAGRVLQVWQGALRDLLLMEYGFFNIIQHQITKEKLDALKPLFSLTDIFRLFKAIEAAEENIFYNVNPKLALEEVAVKV</sequence>
<dbReference type="InterPro" id="IPR050238">
    <property type="entry name" value="DNA_Rep/Repair_Clamp_Loader"/>
</dbReference>
<accession>A0A0G0MZT4</accession>
<dbReference type="PANTHER" id="PTHR11669">
    <property type="entry name" value="REPLICATION FACTOR C / DNA POLYMERASE III GAMMA-TAU SUBUNIT"/>
    <property type="match status" value="1"/>
</dbReference>
<dbReference type="Pfam" id="PF13177">
    <property type="entry name" value="DNA_pol3_delta2"/>
    <property type="match status" value="1"/>
</dbReference>
<dbReference type="AlphaFoldDB" id="A0A0G0MZT4"/>